<dbReference type="EnsemblPlants" id="KQK21364">
    <property type="protein sequence ID" value="KQK21364"/>
    <property type="gene ID" value="BRADI_1g60380v3"/>
</dbReference>
<dbReference type="EC" id="3.1.1.11" evidence="5 10"/>
<comment type="pathway">
    <text evidence="2 10">Glycan metabolism; pectin degradation; 2-dehydro-3-deoxy-D-gluconate from pectin: step 1/5.</text>
</comment>
<dbReference type="InterPro" id="IPR006501">
    <property type="entry name" value="Pectinesterase_inhib_dom"/>
</dbReference>
<keyword evidence="6" id="KW-0964">Secreted</keyword>
<dbReference type="FunFam" id="2.160.20.10:FF:000029">
    <property type="entry name" value="Pectinesterase 4"/>
    <property type="match status" value="1"/>
</dbReference>
<dbReference type="GO" id="GO:0042545">
    <property type="term" value="P:cell wall modification"/>
    <property type="evidence" value="ECO:0007669"/>
    <property type="project" value="UniProtKB-UniRule"/>
</dbReference>
<evidence type="ECO:0000256" key="5">
    <source>
        <dbReference type="ARBA" id="ARBA00013229"/>
    </source>
</evidence>
<accession>I1H4R6</accession>
<dbReference type="GeneID" id="100826722"/>
<dbReference type="GO" id="GO:0030599">
    <property type="term" value="F:pectinesterase activity"/>
    <property type="evidence" value="ECO:0000318"/>
    <property type="project" value="GO_Central"/>
</dbReference>
<dbReference type="SUPFAM" id="SSF101148">
    <property type="entry name" value="Plant invertase/pectin methylesterase inhibitor"/>
    <property type="match status" value="1"/>
</dbReference>
<keyword evidence="15" id="KW-1185">Reference proteome</keyword>
<dbReference type="Gramene" id="KQK21364">
    <property type="protein sequence ID" value="KQK21364"/>
    <property type="gene ID" value="BRADI_1g60380v3"/>
</dbReference>
<keyword evidence="11" id="KW-0472">Membrane</keyword>
<dbReference type="InterPro" id="IPR033131">
    <property type="entry name" value="Pectinesterase_Asp_AS"/>
</dbReference>
<dbReference type="PANTHER" id="PTHR31707">
    <property type="entry name" value="PECTINESTERASE"/>
    <property type="match status" value="1"/>
</dbReference>
<dbReference type="RefSeq" id="XP_003561564.1">
    <property type="nucleotide sequence ID" value="XM_003561516.4"/>
</dbReference>
<dbReference type="KEGG" id="bdi:100826722"/>
<comment type="catalytic activity">
    <reaction evidence="10">
        <text>[(1-&gt;4)-alpha-D-galacturonosyl methyl ester](n) + n H2O = [(1-&gt;4)-alpha-D-galacturonosyl](n) + n methanol + n H(+)</text>
        <dbReference type="Rhea" id="RHEA:22380"/>
        <dbReference type="Rhea" id="RHEA-COMP:14570"/>
        <dbReference type="Rhea" id="RHEA-COMP:14573"/>
        <dbReference type="ChEBI" id="CHEBI:15377"/>
        <dbReference type="ChEBI" id="CHEBI:15378"/>
        <dbReference type="ChEBI" id="CHEBI:17790"/>
        <dbReference type="ChEBI" id="CHEBI:140522"/>
        <dbReference type="ChEBI" id="CHEBI:140523"/>
        <dbReference type="EC" id="3.1.1.11"/>
    </reaction>
</comment>
<gene>
    <name evidence="14" type="primary">LOC100826722</name>
    <name evidence="13" type="ORF">BRADI_1g60380v3</name>
</gene>
<dbReference type="SMART" id="SM00856">
    <property type="entry name" value="PMEI"/>
    <property type="match status" value="1"/>
</dbReference>
<evidence type="ECO:0000256" key="10">
    <source>
        <dbReference type="RuleBase" id="RU000589"/>
    </source>
</evidence>
<evidence type="ECO:0000259" key="12">
    <source>
        <dbReference type="SMART" id="SM00856"/>
    </source>
</evidence>
<evidence type="ECO:0000313" key="15">
    <source>
        <dbReference type="Proteomes" id="UP000008810"/>
    </source>
</evidence>
<organism evidence="13">
    <name type="scientific">Brachypodium distachyon</name>
    <name type="common">Purple false brome</name>
    <name type="synonym">Trachynia distachya</name>
    <dbReference type="NCBI Taxonomy" id="15368"/>
    <lineage>
        <taxon>Eukaryota</taxon>
        <taxon>Viridiplantae</taxon>
        <taxon>Streptophyta</taxon>
        <taxon>Embryophyta</taxon>
        <taxon>Tracheophyta</taxon>
        <taxon>Spermatophyta</taxon>
        <taxon>Magnoliopsida</taxon>
        <taxon>Liliopsida</taxon>
        <taxon>Poales</taxon>
        <taxon>Poaceae</taxon>
        <taxon>BOP clade</taxon>
        <taxon>Pooideae</taxon>
        <taxon>Stipodae</taxon>
        <taxon>Brachypodieae</taxon>
        <taxon>Brachypodium</taxon>
    </lineage>
</organism>
<keyword evidence="6" id="KW-0134">Cell wall</keyword>
<dbReference type="OMA" id="YTGRYFI"/>
<evidence type="ECO:0000256" key="1">
    <source>
        <dbReference type="ARBA" id="ARBA00004191"/>
    </source>
</evidence>
<keyword evidence="7 10" id="KW-0378">Hydrolase</keyword>
<evidence type="ECO:0000313" key="14">
    <source>
        <dbReference type="EnsemblPlants" id="KQK21364"/>
    </source>
</evidence>
<dbReference type="CDD" id="cd15798">
    <property type="entry name" value="PMEI-like_3"/>
    <property type="match status" value="1"/>
</dbReference>
<dbReference type="InterPro" id="IPR012334">
    <property type="entry name" value="Pectin_lyas_fold"/>
</dbReference>
<evidence type="ECO:0000313" key="13">
    <source>
        <dbReference type="EMBL" id="KQK21364.1"/>
    </source>
</evidence>
<dbReference type="SUPFAM" id="SSF51126">
    <property type="entry name" value="Pectin lyase-like"/>
    <property type="match status" value="1"/>
</dbReference>
<evidence type="ECO:0000256" key="2">
    <source>
        <dbReference type="ARBA" id="ARBA00005184"/>
    </source>
</evidence>
<protein>
    <recommendedName>
        <fullName evidence="5 10">Pectinesterase</fullName>
        <ecNumber evidence="5 10">3.1.1.11</ecNumber>
    </recommendedName>
</protein>
<dbReference type="GO" id="GO:0045490">
    <property type="term" value="P:pectin catabolic process"/>
    <property type="evidence" value="ECO:0007669"/>
    <property type="project" value="UniProtKB-UniRule"/>
</dbReference>
<sequence length="612" mass="66809">MSSSSRGVEAEEDQNASRTRLLVGGISVFLLIGVVAGTAAFFLTEKADEDTQESKRNMSTTMRTVDLFCAPTDYRATCQETLEKTLERSKDPSDQTHAAAAAAITAVGRELGKGFNRSSLLDAVRESNDTLVHEALRDCKMLLDDCAADVTRALDNVANRGVDGPAQDLQAWLSAVITFQGSCVDMFPKGEIRDEIKEIMEKAREISSNAIAIIQQGAALSAMLEIDQGESLTVENVKDAAAAVDDDTQNNPNNDRRLQGRESALVFPSWVPHEDRKLLDAAQEGDGDGEEEHKGGLTPNVTVAKDGSGNFANISGALDAMPQNHSGRYVIYVKEGVYDEQVNITNGMANITLYGDGAKKSIITGSKNVADGVRMWRTATLAVDGDRFMAVKLGIQNTAGDEKQQALALRVKADRAIFFNCRIDGNQDTLFAQAYRQYYRSCIISGTIDFIFGDAAAIFQRCVILVKAPLPGKPAVVTAHGRRDRQQTTGFVLHRTRIVAEERLAETSSTVKTFLARPWKEFSRTIVLESIIDGFVHPQGYMPWEGKDNLGTAFYGEFANVGKGSNVTARQEMKGFHVLDKEKAMQFTVEHFVNGAEWIPETGTPVRLGLFG</sequence>
<dbReference type="EMBL" id="CM000880">
    <property type="protein sequence ID" value="KQK21364.1"/>
    <property type="molecule type" value="Genomic_DNA"/>
</dbReference>
<reference evidence="14" key="3">
    <citation type="submission" date="2018-08" db="UniProtKB">
        <authorList>
            <consortium name="EnsemblPlants"/>
        </authorList>
    </citation>
    <scope>IDENTIFICATION</scope>
    <source>
        <strain evidence="14">cv. Bd21</strain>
    </source>
</reference>
<keyword evidence="8 10" id="KW-0063">Aspartyl esterase</keyword>
<feature type="active site" evidence="9">
    <location>
        <position position="449"/>
    </location>
</feature>
<feature type="domain" description="Pectinesterase inhibitor" evidence="12">
    <location>
        <begin position="60"/>
        <end position="213"/>
    </location>
</feature>
<dbReference type="UniPathway" id="UPA00545">
    <property type="reaction ID" value="UER00823"/>
</dbReference>
<evidence type="ECO:0000256" key="8">
    <source>
        <dbReference type="ARBA" id="ARBA00023085"/>
    </source>
</evidence>
<dbReference type="GO" id="GO:0046910">
    <property type="term" value="F:pectinesterase inhibitor activity"/>
    <property type="evidence" value="ECO:0000318"/>
    <property type="project" value="GO_Central"/>
</dbReference>
<evidence type="ECO:0000256" key="3">
    <source>
        <dbReference type="ARBA" id="ARBA00006027"/>
    </source>
</evidence>
<evidence type="ECO:0000256" key="7">
    <source>
        <dbReference type="ARBA" id="ARBA00022801"/>
    </source>
</evidence>
<reference evidence="13 14" key="1">
    <citation type="journal article" date="2010" name="Nature">
        <title>Genome sequencing and analysis of the model grass Brachypodium distachyon.</title>
        <authorList>
            <consortium name="International Brachypodium Initiative"/>
        </authorList>
    </citation>
    <scope>NUCLEOTIDE SEQUENCE [LARGE SCALE GENOMIC DNA]</scope>
    <source>
        <strain evidence="13 14">Bd21</strain>
    </source>
</reference>
<dbReference type="InterPro" id="IPR000070">
    <property type="entry name" value="Pectinesterase_cat"/>
</dbReference>
<evidence type="ECO:0000256" key="11">
    <source>
        <dbReference type="SAM" id="Phobius"/>
    </source>
</evidence>
<dbReference type="Gene3D" id="2.160.20.10">
    <property type="entry name" value="Single-stranded right-handed beta-helix, Pectin lyase-like"/>
    <property type="match status" value="1"/>
</dbReference>
<dbReference type="InterPro" id="IPR011050">
    <property type="entry name" value="Pectin_lyase_fold/virulence"/>
</dbReference>
<dbReference type="OrthoDB" id="2019149at2759"/>
<feature type="transmembrane region" description="Helical" evidence="11">
    <location>
        <begin position="21"/>
        <end position="43"/>
    </location>
</feature>
<dbReference type="FunCoup" id="I1H4R6">
    <property type="interactions" value="26"/>
</dbReference>
<dbReference type="eggNOG" id="ENOG502QVHM">
    <property type="taxonomic scope" value="Eukaryota"/>
</dbReference>
<comment type="similarity">
    <text evidence="3">In the N-terminal section; belongs to the PMEI family.</text>
</comment>
<keyword evidence="11" id="KW-0812">Transmembrane</keyword>
<reference evidence="13" key="2">
    <citation type="submission" date="2017-06" db="EMBL/GenBank/DDBJ databases">
        <title>WGS assembly of Brachypodium distachyon.</title>
        <authorList>
            <consortium name="The International Brachypodium Initiative"/>
            <person name="Lucas S."/>
            <person name="Harmon-Smith M."/>
            <person name="Lail K."/>
            <person name="Tice H."/>
            <person name="Grimwood J."/>
            <person name="Bruce D."/>
            <person name="Barry K."/>
            <person name="Shu S."/>
            <person name="Lindquist E."/>
            <person name="Wang M."/>
            <person name="Pitluck S."/>
            <person name="Vogel J.P."/>
            <person name="Garvin D.F."/>
            <person name="Mockler T.C."/>
            <person name="Schmutz J."/>
            <person name="Rokhsar D."/>
            <person name="Bevan M.W."/>
        </authorList>
    </citation>
    <scope>NUCLEOTIDE SEQUENCE</scope>
    <source>
        <strain evidence="13">Bd21</strain>
    </source>
</reference>
<keyword evidence="11" id="KW-1133">Transmembrane helix</keyword>
<dbReference type="AlphaFoldDB" id="I1H4R6"/>
<dbReference type="PROSITE" id="PS00503">
    <property type="entry name" value="PECTINESTERASE_2"/>
    <property type="match status" value="1"/>
</dbReference>
<proteinExistence type="inferred from homology"/>
<comment type="subcellular location">
    <subcellularLocation>
        <location evidence="1">Secreted</location>
        <location evidence="1">Cell wall</location>
    </subcellularLocation>
</comment>
<evidence type="ECO:0000256" key="4">
    <source>
        <dbReference type="ARBA" id="ARBA00007786"/>
    </source>
</evidence>
<dbReference type="Proteomes" id="UP000008810">
    <property type="component" value="Chromosome 1"/>
</dbReference>
<comment type="similarity">
    <text evidence="4">In the C-terminal section; belongs to the pectinesterase family.</text>
</comment>
<dbReference type="Pfam" id="PF01095">
    <property type="entry name" value="Pectinesterase"/>
    <property type="match status" value="1"/>
</dbReference>
<dbReference type="HOGENOM" id="CLU_012243_9_0_1"/>
<dbReference type="Pfam" id="PF04043">
    <property type="entry name" value="PMEI"/>
    <property type="match status" value="1"/>
</dbReference>
<dbReference type="InterPro" id="IPR035513">
    <property type="entry name" value="Invertase/methylesterase_inhib"/>
</dbReference>
<name>I1H4R6_BRADI</name>
<dbReference type="Gene3D" id="1.20.140.40">
    <property type="entry name" value="Invertase/pectin methylesterase inhibitor family protein"/>
    <property type="match status" value="1"/>
</dbReference>
<dbReference type="STRING" id="15368.I1H4R6"/>
<evidence type="ECO:0000256" key="6">
    <source>
        <dbReference type="ARBA" id="ARBA00022512"/>
    </source>
</evidence>
<evidence type="ECO:0000256" key="9">
    <source>
        <dbReference type="PROSITE-ProRule" id="PRU10040"/>
    </source>
</evidence>